<evidence type="ECO:0000313" key="1">
    <source>
        <dbReference type="EMBL" id="EEF28877.1"/>
    </source>
</evidence>
<name>B9T5I9_RICCO</name>
<proteinExistence type="predicted"/>
<organism evidence="1 2">
    <name type="scientific">Ricinus communis</name>
    <name type="common">Castor bean</name>
    <dbReference type="NCBI Taxonomy" id="3988"/>
    <lineage>
        <taxon>Eukaryota</taxon>
        <taxon>Viridiplantae</taxon>
        <taxon>Streptophyta</taxon>
        <taxon>Embryophyta</taxon>
        <taxon>Tracheophyta</taxon>
        <taxon>Spermatophyta</taxon>
        <taxon>Magnoliopsida</taxon>
        <taxon>eudicotyledons</taxon>
        <taxon>Gunneridae</taxon>
        <taxon>Pentapetalae</taxon>
        <taxon>rosids</taxon>
        <taxon>fabids</taxon>
        <taxon>Malpighiales</taxon>
        <taxon>Euphorbiaceae</taxon>
        <taxon>Acalyphoideae</taxon>
        <taxon>Acalypheae</taxon>
        <taxon>Ricinus</taxon>
    </lineage>
</organism>
<dbReference type="InParanoid" id="B9T5I9"/>
<dbReference type="AlphaFoldDB" id="B9T5I9"/>
<reference evidence="2" key="1">
    <citation type="journal article" date="2010" name="Nat. Biotechnol.">
        <title>Draft genome sequence of the oilseed species Ricinus communis.</title>
        <authorList>
            <person name="Chan A.P."/>
            <person name="Crabtree J."/>
            <person name="Zhao Q."/>
            <person name="Lorenzi H."/>
            <person name="Orvis J."/>
            <person name="Puiu D."/>
            <person name="Melake-Berhan A."/>
            <person name="Jones K.M."/>
            <person name="Redman J."/>
            <person name="Chen G."/>
            <person name="Cahoon E.B."/>
            <person name="Gedil M."/>
            <person name="Stanke M."/>
            <person name="Haas B.J."/>
            <person name="Wortman J.R."/>
            <person name="Fraser-Liggett C.M."/>
            <person name="Ravel J."/>
            <person name="Rabinowicz P.D."/>
        </authorList>
    </citation>
    <scope>NUCLEOTIDE SEQUENCE [LARGE SCALE GENOMIC DNA]</scope>
    <source>
        <strain evidence="2">cv. Hale</strain>
    </source>
</reference>
<dbReference type="EMBL" id="EQ974531">
    <property type="protein sequence ID" value="EEF28877.1"/>
    <property type="molecule type" value="Genomic_DNA"/>
</dbReference>
<dbReference type="Proteomes" id="UP000008311">
    <property type="component" value="Unassembled WGS sequence"/>
</dbReference>
<evidence type="ECO:0000313" key="2">
    <source>
        <dbReference type="Proteomes" id="UP000008311"/>
    </source>
</evidence>
<keyword evidence="2" id="KW-1185">Reference proteome</keyword>
<gene>
    <name evidence="1" type="ORF">RCOM_0157770</name>
</gene>
<accession>B9T5I9</accession>
<sequence length="64" mass="7462">MNGCLDRIHLRYGLRLMGWTDIVVRELTNEEGSQWNEALIDAHFCPQDAMTLKQIPISKFQQDD</sequence>
<protein>
    <submittedName>
        <fullName evidence="1">Uncharacterized protein</fullName>
    </submittedName>
</protein>